<dbReference type="OrthoDB" id="17560at2759"/>
<evidence type="ECO:0000313" key="3">
    <source>
        <dbReference type="Proteomes" id="UP000235371"/>
    </source>
</evidence>
<dbReference type="Proteomes" id="UP000235371">
    <property type="component" value="Unassembled WGS sequence"/>
</dbReference>
<sequence length="284" mass="31209">MDAVQCRDCVGGAIHTGKPTGVQIQFHGLPAYVTRPDEGTPGKGIIIFITDIFGWKFPNSRLLADKYAKNGGYTVYIPDFMRGNGAAPKAAECMRVTAAYEAPSSLLYSIFVKPFLALKAVFLLAGPAFHTRRSKAKPVVFDFMRALRADPATADTKIGVVGFCWGGQYSILLGQNDSGHGSTESIPLVDAAFTAHPARFEIPEDIKKAKVPLSMALAENDLWVPPKEAQILKKLEKEEPYEVVIFEGTKHGFALRCDEKDEVQMAAAEKAEEQALRWFKKWIG</sequence>
<name>A0A2J6T5N0_9HELO</name>
<dbReference type="Gene3D" id="3.40.50.1820">
    <property type="entry name" value="alpha/beta hydrolase"/>
    <property type="match status" value="1"/>
</dbReference>
<dbReference type="InterPro" id="IPR002925">
    <property type="entry name" value="Dienelactn_hydro"/>
</dbReference>
<keyword evidence="3" id="KW-1185">Reference proteome</keyword>
<dbReference type="RefSeq" id="XP_024735157.1">
    <property type="nucleotide sequence ID" value="XM_024875092.1"/>
</dbReference>
<dbReference type="STRING" id="1095630.A0A2J6T5N0"/>
<dbReference type="InParanoid" id="A0A2J6T5N0"/>
<dbReference type="Pfam" id="PF01738">
    <property type="entry name" value="DLH"/>
    <property type="match status" value="1"/>
</dbReference>
<dbReference type="GeneID" id="36583172"/>
<organism evidence="2 3">
    <name type="scientific">Hyaloscypha bicolor E</name>
    <dbReference type="NCBI Taxonomy" id="1095630"/>
    <lineage>
        <taxon>Eukaryota</taxon>
        <taxon>Fungi</taxon>
        <taxon>Dikarya</taxon>
        <taxon>Ascomycota</taxon>
        <taxon>Pezizomycotina</taxon>
        <taxon>Leotiomycetes</taxon>
        <taxon>Helotiales</taxon>
        <taxon>Hyaloscyphaceae</taxon>
        <taxon>Hyaloscypha</taxon>
        <taxon>Hyaloscypha bicolor</taxon>
    </lineage>
</organism>
<dbReference type="PANTHER" id="PTHR17630">
    <property type="entry name" value="DIENELACTONE HYDROLASE"/>
    <property type="match status" value="1"/>
</dbReference>
<dbReference type="SUPFAM" id="SSF53474">
    <property type="entry name" value="alpha/beta-Hydrolases"/>
    <property type="match status" value="1"/>
</dbReference>
<keyword evidence="2" id="KW-0378">Hydrolase</keyword>
<feature type="domain" description="Dienelactone hydrolase" evidence="1">
    <location>
        <begin position="30"/>
        <end position="281"/>
    </location>
</feature>
<reference evidence="2 3" key="1">
    <citation type="submission" date="2016-04" db="EMBL/GenBank/DDBJ databases">
        <title>A degradative enzymes factory behind the ericoid mycorrhizal symbiosis.</title>
        <authorList>
            <consortium name="DOE Joint Genome Institute"/>
            <person name="Martino E."/>
            <person name="Morin E."/>
            <person name="Grelet G."/>
            <person name="Kuo A."/>
            <person name="Kohler A."/>
            <person name="Daghino S."/>
            <person name="Barry K."/>
            <person name="Choi C."/>
            <person name="Cichocki N."/>
            <person name="Clum A."/>
            <person name="Copeland A."/>
            <person name="Hainaut M."/>
            <person name="Haridas S."/>
            <person name="Labutti K."/>
            <person name="Lindquist E."/>
            <person name="Lipzen A."/>
            <person name="Khouja H.-R."/>
            <person name="Murat C."/>
            <person name="Ohm R."/>
            <person name="Olson A."/>
            <person name="Spatafora J."/>
            <person name="Veneault-Fourrey C."/>
            <person name="Henrissat B."/>
            <person name="Grigoriev I."/>
            <person name="Martin F."/>
            <person name="Perotto S."/>
        </authorList>
    </citation>
    <scope>NUCLEOTIDE SEQUENCE [LARGE SCALE GENOMIC DNA]</scope>
    <source>
        <strain evidence="2 3">E</strain>
    </source>
</reference>
<accession>A0A2J6T5N0</accession>
<evidence type="ECO:0000313" key="2">
    <source>
        <dbReference type="EMBL" id="PMD58253.1"/>
    </source>
</evidence>
<gene>
    <name evidence="2" type="ORF">K444DRAFT_532619</name>
</gene>
<protein>
    <submittedName>
        <fullName evidence="2">Alpha/beta-hydrolase</fullName>
    </submittedName>
</protein>
<dbReference type="GO" id="GO:0016787">
    <property type="term" value="F:hydrolase activity"/>
    <property type="evidence" value="ECO:0007669"/>
    <property type="project" value="UniProtKB-KW"/>
</dbReference>
<dbReference type="PANTHER" id="PTHR17630:SF105">
    <property type="entry name" value="DIENELACTONE HYDROLASE FAMILY PROTEIN (AFU_ORTHOLOGUE AFUA_4G08790)"/>
    <property type="match status" value="1"/>
</dbReference>
<dbReference type="InterPro" id="IPR029058">
    <property type="entry name" value="AB_hydrolase_fold"/>
</dbReference>
<proteinExistence type="predicted"/>
<dbReference type="EMBL" id="KZ613828">
    <property type="protein sequence ID" value="PMD58253.1"/>
    <property type="molecule type" value="Genomic_DNA"/>
</dbReference>
<evidence type="ECO:0000259" key="1">
    <source>
        <dbReference type="Pfam" id="PF01738"/>
    </source>
</evidence>
<dbReference type="AlphaFoldDB" id="A0A2J6T5N0"/>